<comment type="caution">
    <text evidence="1">The sequence shown here is derived from an EMBL/GenBank/DDBJ whole genome shotgun (WGS) entry which is preliminary data.</text>
</comment>
<dbReference type="AlphaFoldDB" id="A0A371FTE6"/>
<feature type="non-terminal residue" evidence="1">
    <location>
        <position position="1"/>
    </location>
</feature>
<accession>A0A371FTE6</accession>
<dbReference type="EMBL" id="QJKJ01007892">
    <property type="protein sequence ID" value="RDX81578.1"/>
    <property type="molecule type" value="Genomic_DNA"/>
</dbReference>
<evidence type="ECO:0000313" key="2">
    <source>
        <dbReference type="Proteomes" id="UP000257109"/>
    </source>
</evidence>
<gene>
    <name evidence="1" type="ORF">CR513_37723</name>
</gene>
<evidence type="ECO:0000313" key="1">
    <source>
        <dbReference type="EMBL" id="RDX81578.1"/>
    </source>
</evidence>
<name>A0A371FTE6_MUCPR</name>
<keyword evidence="2" id="KW-1185">Reference proteome</keyword>
<organism evidence="1 2">
    <name type="scientific">Mucuna pruriens</name>
    <name type="common">Velvet bean</name>
    <name type="synonym">Dolichos pruriens</name>
    <dbReference type="NCBI Taxonomy" id="157652"/>
    <lineage>
        <taxon>Eukaryota</taxon>
        <taxon>Viridiplantae</taxon>
        <taxon>Streptophyta</taxon>
        <taxon>Embryophyta</taxon>
        <taxon>Tracheophyta</taxon>
        <taxon>Spermatophyta</taxon>
        <taxon>Magnoliopsida</taxon>
        <taxon>eudicotyledons</taxon>
        <taxon>Gunneridae</taxon>
        <taxon>Pentapetalae</taxon>
        <taxon>rosids</taxon>
        <taxon>fabids</taxon>
        <taxon>Fabales</taxon>
        <taxon>Fabaceae</taxon>
        <taxon>Papilionoideae</taxon>
        <taxon>50 kb inversion clade</taxon>
        <taxon>NPAAA clade</taxon>
        <taxon>indigoferoid/millettioid clade</taxon>
        <taxon>Phaseoleae</taxon>
        <taxon>Mucuna</taxon>
    </lineage>
</organism>
<sequence length="140" mass="16182">MPVATPYSLFLPWKELKLQKWKSSPSSSRSRFEPPNNWSVLVSIRHPCRIHLRPWVDSNSDPVPSPIRLFVVSISIWLCTISSIFVPTPYCFQSDSLLFSLQSSFVPFLQILFHPRVISKIGSTPFLIQMKSDEELLKMF</sequence>
<reference evidence="1" key="1">
    <citation type="submission" date="2018-05" db="EMBL/GenBank/DDBJ databases">
        <title>Draft genome of Mucuna pruriens seed.</title>
        <authorList>
            <person name="Nnadi N.E."/>
            <person name="Vos R."/>
            <person name="Hasami M.H."/>
            <person name="Devisetty U.K."/>
            <person name="Aguiy J.C."/>
        </authorList>
    </citation>
    <scope>NUCLEOTIDE SEQUENCE [LARGE SCALE GENOMIC DNA]</scope>
    <source>
        <strain evidence="1">JCA_2017</strain>
    </source>
</reference>
<protein>
    <submittedName>
        <fullName evidence="1">Uncharacterized protein</fullName>
    </submittedName>
</protein>
<dbReference type="Proteomes" id="UP000257109">
    <property type="component" value="Unassembled WGS sequence"/>
</dbReference>
<proteinExistence type="predicted"/>